<dbReference type="Pfam" id="PF00059">
    <property type="entry name" value="Lectin_C"/>
    <property type="match status" value="1"/>
</dbReference>
<name>A0A914DZW1_9BILA</name>
<evidence type="ECO:0000313" key="2">
    <source>
        <dbReference type="Proteomes" id="UP000887540"/>
    </source>
</evidence>
<reference evidence="3" key="1">
    <citation type="submission" date="2022-11" db="UniProtKB">
        <authorList>
            <consortium name="WormBaseParasite"/>
        </authorList>
    </citation>
    <scope>IDENTIFICATION</scope>
</reference>
<dbReference type="SUPFAM" id="SSF56436">
    <property type="entry name" value="C-type lectin-like"/>
    <property type="match status" value="1"/>
</dbReference>
<dbReference type="InterPro" id="IPR016186">
    <property type="entry name" value="C-type_lectin-like/link_sf"/>
</dbReference>
<protein>
    <submittedName>
        <fullName evidence="3">C-type lectin domain-containing protein</fullName>
    </submittedName>
</protein>
<organism evidence="2 3">
    <name type="scientific">Acrobeloides nanus</name>
    <dbReference type="NCBI Taxonomy" id="290746"/>
    <lineage>
        <taxon>Eukaryota</taxon>
        <taxon>Metazoa</taxon>
        <taxon>Ecdysozoa</taxon>
        <taxon>Nematoda</taxon>
        <taxon>Chromadorea</taxon>
        <taxon>Rhabditida</taxon>
        <taxon>Tylenchina</taxon>
        <taxon>Cephalobomorpha</taxon>
        <taxon>Cephaloboidea</taxon>
        <taxon>Cephalobidae</taxon>
        <taxon>Acrobeloides</taxon>
    </lineage>
</organism>
<dbReference type="WBParaSite" id="ACRNAN_scaffold4587.g19754.t1">
    <property type="protein sequence ID" value="ACRNAN_scaffold4587.g19754.t1"/>
    <property type="gene ID" value="ACRNAN_scaffold4587.g19754"/>
</dbReference>
<feature type="domain" description="C-type lectin" evidence="1">
    <location>
        <begin position="8"/>
        <end position="85"/>
    </location>
</feature>
<dbReference type="InterPro" id="IPR050111">
    <property type="entry name" value="C-type_lectin/snaclec_domain"/>
</dbReference>
<sequence length="106" mass="12106">MLGEEVDLASIHDPFEQRFLAQLADGRSTWIGLNIGLGINKDDDWGWVGGSRLGYTNWAPNEPSGDGKCVYMDEKRRMKWNDRDCIDDENVNYVTNYMCQTAAIRD</sequence>
<dbReference type="AlphaFoldDB" id="A0A914DZW1"/>
<dbReference type="PROSITE" id="PS50041">
    <property type="entry name" value="C_TYPE_LECTIN_2"/>
    <property type="match status" value="1"/>
</dbReference>
<dbReference type="InterPro" id="IPR001304">
    <property type="entry name" value="C-type_lectin-like"/>
</dbReference>
<dbReference type="SMART" id="SM00034">
    <property type="entry name" value="CLECT"/>
    <property type="match status" value="1"/>
</dbReference>
<dbReference type="InterPro" id="IPR016187">
    <property type="entry name" value="CTDL_fold"/>
</dbReference>
<dbReference type="Gene3D" id="3.10.100.10">
    <property type="entry name" value="Mannose-Binding Protein A, subunit A"/>
    <property type="match status" value="1"/>
</dbReference>
<accession>A0A914DZW1</accession>
<keyword evidence="2" id="KW-1185">Reference proteome</keyword>
<proteinExistence type="predicted"/>
<dbReference type="CDD" id="cd00037">
    <property type="entry name" value="CLECT"/>
    <property type="match status" value="1"/>
</dbReference>
<evidence type="ECO:0000259" key="1">
    <source>
        <dbReference type="PROSITE" id="PS50041"/>
    </source>
</evidence>
<evidence type="ECO:0000313" key="3">
    <source>
        <dbReference type="WBParaSite" id="ACRNAN_scaffold4587.g19754.t1"/>
    </source>
</evidence>
<dbReference type="PANTHER" id="PTHR22803">
    <property type="entry name" value="MANNOSE, PHOSPHOLIPASE, LECTIN RECEPTOR RELATED"/>
    <property type="match status" value="1"/>
</dbReference>
<dbReference type="Proteomes" id="UP000887540">
    <property type="component" value="Unplaced"/>
</dbReference>